<sequence>MKCAVYRSNKKDMTYLYLPEEDDMTRVPEALMNMISPVERVLEFELTPERRLAQEDAGEVLKHIEEQGWFLQMPRQDQPEFLC</sequence>
<gene>
    <name evidence="3" type="ORF">Tel_00980</name>
</gene>
<dbReference type="Proteomes" id="UP000055136">
    <property type="component" value="Chromosome"/>
</dbReference>
<dbReference type="Gene3D" id="3.10.510.20">
    <property type="entry name" value="YcgL domain"/>
    <property type="match status" value="1"/>
</dbReference>
<organism evidence="3 4">
    <name type="scientific">Candidatus Tenderia electrophaga</name>
    <dbReference type="NCBI Taxonomy" id="1748243"/>
    <lineage>
        <taxon>Bacteria</taxon>
        <taxon>Pseudomonadati</taxon>
        <taxon>Pseudomonadota</taxon>
        <taxon>Gammaproteobacteria</taxon>
        <taxon>Candidatus Tenderiales</taxon>
        <taxon>Candidatus Tenderiaceae</taxon>
        <taxon>Candidatus Tenderia</taxon>
    </lineage>
</organism>
<dbReference type="PANTHER" id="PTHR38109:SF1">
    <property type="entry name" value="PROTEIN YCGL"/>
    <property type="match status" value="1"/>
</dbReference>
<dbReference type="PROSITE" id="PS51648">
    <property type="entry name" value="YCGL"/>
    <property type="match status" value="1"/>
</dbReference>
<dbReference type="STRING" id="1748243.Tel_00980"/>
<dbReference type="HAMAP" id="MF_01866">
    <property type="entry name" value="UPF0745"/>
    <property type="match status" value="1"/>
</dbReference>
<evidence type="ECO:0000259" key="2">
    <source>
        <dbReference type="PROSITE" id="PS51648"/>
    </source>
</evidence>
<protein>
    <recommendedName>
        <fullName evidence="1">YcgL domain-containing protein Tel_00980</fullName>
    </recommendedName>
</protein>
<evidence type="ECO:0000313" key="3">
    <source>
        <dbReference type="EMBL" id="ALP51823.1"/>
    </source>
</evidence>
<dbReference type="Pfam" id="PF05166">
    <property type="entry name" value="YcgL"/>
    <property type="match status" value="1"/>
</dbReference>
<dbReference type="InterPro" id="IPR038068">
    <property type="entry name" value="YcgL-like_sf"/>
</dbReference>
<feature type="domain" description="YcgL" evidence="2">
    <location>
        <begin position="1"/>
        <end position="83"/>
    </location>
</feature>
<evidence type="ECO:0000313" key="4">
    <source>
        <dbReference type="Proteomes" id="UP000055136"/>
    </source>
</evidence>
<dbReference type="PANTHER" id="PTHR38109">
    <property type="entry name" value="PROTEIN YCGL"/>
    <property type="match status" value="1"/>
</dbReference>
<evidence type="ECO:0000256" key="1">
    <source>
        <dbReference type="HAMAP-Rule" id="MF_01866"/>
    </source>
</evidence>
<dbReference type="InterPro" id="IPR027354">
    <property type="entry name" value="YcgL_dom"/>
</dbReference>
<reference evidence="3" key="1">
    <citation type="submission" date="2015-10" db="EMBL/GenBank/DDBJ databases">
        <title>Description of Candidatus Tenderia electrophaga gen. nov, sp. nov., an Uncultivated Electroautotroph from a Biocathode Enrichment.</title>
        <authorList>
            <person name="Eddie B.J."/>
            <person name="Malanoski A.P."/>
            <person name="Wang Z."/>
            <person name="Hall R.J."/>
            <person name="Oh S.D."/>
            <person name="Heiner C."/>
            <person name="Lin B."/>
            <person name="Strycharz-Glaven S.M."/>
        </authorList>
    </citation>
    <scope>NUCLEOTIDE SEQUENCE [LARGE SCALE GENOMIC DNA]</scope>
    <source>
        <strain evidence="3">NRL1</strain>
    </source>
</reference>
<dbReference type="KEGG" id="tee:Tel_00980"/>
<dbReference type="EMBL" id="CP013099">
    <property type="protein sequence ID" value="ALP51823.1"/>
    <property type="molecule type" value="Genomic_DNA"/>
</dbReference>
<keyword evidence="4" id="KW-1185">Reference proteome</keyword>
<proteinExistence type="inferred from homology"/>
<name>A0A0S2T9N0_9GAMM</name>
<dbReference type="SUPFAM" id="SSF160191">
    <property type="entry name" value="YcgL-like"/>
    <property type="match status" value="1"/>
</dbReference>
<accession>A0A0S2T9N0</accession>
<dbReference type="AlphaFoldDB" id="A0A0S2T9N0"/>